<dbReference type="AlphaFoldDB" id="A0A1W1CPH6"/>
<sequence length="100" mass="11937">MNGTTIYQDPSILNILETKFYNDTEKFVEAIKEMFQIKNRLERQEYNLLKAYDRGELSIGQIGTILNLSKYEVMELLEKYDIPFIRVDEAYIEHEFNAFK</sequence>
<evidence type="ECO:0000313" key="1">
    <source>
        <dbReference type="EMBL" id="SFV67778.1"/>
    </source>
</evidence>
<proteinExistence type="predicted"/>
<protein>
    <submittedName>
        <fullName evidence="1">Uncharacterized protein</fullName>
    </submittedName>
</protein>
<accession>A0A1W1CPH6</accession>
<gene>
    <name evidence="1" type="ORF">MNB_SV-3-822</name>
</gene>
<dbReference type="Pfam" id="PF03683">
    <property type="entry name" value="UPF0175"/>
    <property type="match status" value="1"/>
</dbReference>
<reference evidence="1" key="1">
    <citation type="submission" date="2016-10" db="EMBL/GenBank/DDBJ databases">
        <authorList>
            <person name="de Groot N.N."/>
        </authorList>
    </citation>
    <scope>NUCLEOTIDE SEQUENCE</scope>
</reference>
<organism evidence="1">
    <name type="scientific">hydrothermal vent metagenome</name>
    <dbReference type="NCBI Taxonomy" id="652676"/>
    <lineage>
        <taxon>unclassified sequences</taxon>
        <taxon>metagenomes</taxon>
        <taxon>ecological metagenomes</taxon>
    </lineage>
</organism>
<dbReference type="EMBL" id="FPHI01000032">
    <property type="protein sequence ID" value="SFV67778.1"/>
    <property type="molecule type" value="Genomic_DNA"/>
</dbReference>
<dbReference type="InterPro" id="IPR005368">
    <property type="entry name" value="UPF0175"/>
</dbReference>
<name>A0A1W1CPH6_9ZZZZ</name>